<dbReference type="RefSeq" id="WP_028702696.1">
    <property type="nucleotide sequence ID" value="NZ_JAKDOF010000021.1"/>
</dbReference>
<protein>
    <submittedName>
        <fullName evidence="2">Uncharacterized conserved protein</fullName>
    </submittedName>
</protein>
<organism evidence="2 3">
    <name type="scientific">Acidipropionibacterium jensenii</name>
    <dbReference type="NCBI Taxonomy" id="1749"/>
    <lineage>
        <taxon>Bacteria</taxon>
        <taxon>Bacillati</taxon>
        <taxon>Actinomycetota</taxon>
        <taxon>Actinomycetes</taxon>
        <taxon>Propionibacteriales</taxon>
        <taxon>Propionibacteriaceae</taxon>
        <taxon>Acidipropionibacterium</taxon>
    </lineage>
</organism>
<evidence type="ECO:0000313" key="2">
    <source>
        <dbReference type="EMBL" id="VEI02699.1"/>
    </source>
</evidence>
<dbReference type="STRING" id="1122997.GCA_000425285_00983"/>
<name>A0A3S4YN92_9ACTN</name>
<feature type="domain" description="CHAD" evidence="1">
    <location>
        <begin position="6"/>
        <end position="284"/>
    </location>
</feature>
<accession>A0A3S4YN92</accession>
<dbReference type="InterPro" id="IPR038186">
    <property type="entry name" value="CHAD_dom_sf"/>
</dbReference>
<dbReference type="Gene3D" id="1.40.20.10">
    <property type="entry name" value="CHAD domain"/>
    <property type="match status" value="1"/>
</dbReference>
<keyword evidence="3" id="KW-1185">Reference proteome</keyword>
<dbReference type="InterPro" id="IPR007899">
    <property type="entry name" value="CHAD_dom"/>
</dbReference>
<dbReference type="OrthoDB" id="9777271at2"/>
<dbReference type="PROSITE" id="PS51708">
    <property type="entry name" value="CHAD"/>
    <property type="match status" value="1"/>
</dbReference>
<dbReference type="Proteomes" id="UP000277858">
    <property type="component" value="Chromosome"/>
</dbReference>
<dbReference type="AlphaFoldDB" id="A0A3S4YN92"/>
<dbReference type="SMART" id="SM00880">
    <property type="entry name" value="CHAD"/>
    <property type="match status" value="1"/>
</dbReference>
<dbReference type="PANTHER" id="PTHR39339:SF1">
    <property type="entry name" value="CHAD DOMAIN-CONTAINING PROTEIN"/>
    <property type="match status" value="1"/>
</dbReference>
<dbReference type="EMBL" id="LR134473">
    <property type="protein sequence ID" value="VEI02699.1"/>
    <property type="molecule type" value="Genomic_DNA"/>
</dbReference>
<dbReference type="Pfam" id="PF05235">
    <property type="entry name" value="CHAD"/>
    <property type="match status" value="1"/>
</dbReference>
<evidence type="ECO:0000313" key="3">
    <source>
        <dbReference type="Proteomes" id="UP000277858"/>
    </source>
</evidence>
<gene>
    <name evidence="2" type="ORF">NCTC13652_00880</name>
</gene>
<sequence>MSRVSRARVAASVERYWADQVELMRSLPDDLAQRQADAVHDLRAAGRRLRATIRIYRPLLHQKQAVRLLDELSHYNDVLGRARDAEVATQHVAEVLDAVPEGSELAGARDLIDRLRQEQERTARTAEEMVHSPAATALVDALATFCTDPWRKSVGRGGRGPGRSRILKRVAWAESRAMAVWEQLDGAGLVSPTLAPTRHRLRRRIKAARYAHESLTDTVKGAAQRAEAFARASDVLGQMQDAVVLEGVLAADGGEAARTVLAVLRERSEQAAGQATAIIGEALS</sequence>
<evidence type="ECO:0000259" key="1">
    <source>
        <dbReference type="PROSITE" id="PS51708"/>
    </source>
</evidence>
<proteinExistence type="predicted"/>
<dbReference type="PANTHER" id="PTHR39339">
    <property type="entry name" value="SLR1444 PROTEIN"/>
    <property type="match status" value="1"/>
</dbReference>
<reference evidence="2 3" key="1">
    <citation type="submission" date="2018-12" db="EMBL/GenBank/DDBJ databases">
        <authorList>
            <consortium name="Pathogen Informatics"/>
        </authorList>
    </citation>
    <scope>NUCLEOTIDE SEQUENCE [LARGE SCALE GENOMIC DNA]</scope>
    <source>
        <strain evidence="2 3">NCTC13652</strain>
    </source>
</reference>